<name>C6BPD6_RALP1</name>
<sequence>MDDERKMAKLLEQLKPFLDDPTLPHIMIPLGGVTAGSVARDAIERARVASQAISRAQKRR</sequence>
<dbReference type="AlphaFoldDB" id="C6BPD6"/>
<gene>
    <name evidence="1" type="ordered locus">Rpic12D_4825</name>
</gene>
<geneLocation type="plasmid" evidence="1">
    <name>pRp12D01</name>
</geneLocation>
<keyword evidence="1" id="KW-0614">Plasmid</keyword>
<reference evidence="1" key="1">
    <citation type="submission" date="2009-06" db="EMBL/GenBank/DDBJ databases">
        <title>Complete sequence plasmid 1 of Ralstonia pickettii 12D.</title>
        <authorList>
            <consortium name="US DOE Joint Genome Institute"/>
            <person name="Lucas S."/>
            <person name="Copeland A."/>
            <person name="Lapidus A."/>
            <person name="Glavina del Rio T."/>
            <person name="Dalin E."/>
            <person name="Tice H."/>
            <person name="Bruce D."/>
            <person name="Goodwin L."/>
            <person name="Pitluck S."/>
            <person name="Sims D."/>
            <person name="Meincke L."/>
            <person name="Brettin T."/>
            <person name="Detter J.C."/>
            <person name="Han C."/>
            <person name="Larimer F."/>
            <person name="Land M."/>
            <person name="Hauser L."/>
            <person name="Kyrpides N."/>
            <person name="Ovchinnikova G."/>
            <person name="Marsh T."/>
            <person name="Richardson P."/>
        </authorList>
    </citation>
    <scope>NUCLEOTIDE SEQUENCE [LARGE SCALE GENOMIC DNA]</scope>
    <source>
        <strain evidence="1">12D</strain>
        <plasmid>12D</plasmid>
        <plasmid evidence="1">pRp12D01</plasmid>
    </source>
</reference>
<organism evidence="1">
    <name type="scientific">Ralstonia pickettii (strain 12D)</name>
    <dbReference type="NCBI Taxonomy" id="428406"/>
    <lineage>
        <taxon>Bacteria</taxon>
        <taxon>Pseudomonadati</taxon>
        <taxon>Pseudomonadota</taxon>
        <taxon>Betaproteobacteria</taxon>
        <taxon>Burkholderiales</taxon>
        <taxon>Burkholderiaceae</taxon>
        <taxon>Ralstonia</taxon>
    </lineage>
</organism>
<protein>
    <submittedName>
        <fullName evidence="1">Uncharacterized protein</fullName>
    </submittedName>
</protein>
<proteinExistence type="predicted"/>
<dbReference type="HOGENOM" id="CLU_2938429_0_0_4"/>
<evidence type="ECO:0000313" key="1">
    <source>
        <dbReference type="EMBL" id="ACS66060.1"/>
    </source>
</evidence>
<accession>C6BPD6</accession>
<dbReference type="KEGG" id="rpf:Rpic12D_4825"/>
<dbReference type="EMBL" id="CP001646">
    <property type="protein sequence ID" value="ACS66060.1"/>
    <property type="molecule type" value="Genomic_DNA"/>
</dbReference>